<name>A0ABM7RDC4_9BACT</name>
<keyword evidence="3" id="KW-1185">Reference proteome</keyword>
<dbReference type="SUPFAM" id="SSF51445">
    <property type="entry name" value="(Trans)glycosidases"/>
    <property type="match status" value="1"/>
</dbReference>
<dbReference type="Gene3D" id="3.20.20.80">
    <property type="entry name" value="Glycosidases"/>
    <property type="match status" value="1"/>
</dbReference>
<evidence type="ECO:0000313" key="3">
    <source>
        <dbReference type="Proteomes" id="UP001374893"/>
    </source>
</evidence>
<dbReference type="PANTHER" id="PTHR43685">
    <property type="entry name" value="GLYCOSYLTRANSFERASE"/>
    <property type="match status" value="1"/>
</dbReference>
<feature type="domain" description="Glycosyltransferase 2-like" evidence="1">
    <location>
        <begin position="286"/>
        <end position="385"/>
    </location>
</feature>
<evidence type="ECO:0000259" key="1">
    <source>
        <dbReference type="Pfam" id="PF00535"/>
    </source>
</evidence>
<gene>
    <name evidence="2" type="ORF">HAHE_17520</name>
</gene>
<dbReference type="PANTHER" id="PTHR43685:SF3">
    <property type="entry name" value="SLR2126 PROTEIN"/>
    <property type="match status" value="1"/>
</dbReference>
<dbReference type="Proteomes" id="UP001374893">
    <property type="component" value="Chromosome"/>
</dbReference>
<protein>
    <submittedName>
        <fullName evidence="2">Glycosyltransferase family 2</fullName>
    </submittedName>
</protein>
<reference evidence="2 3" key="1">
    <citation type="submission" date="2021-06" db="EMBL/GenBank/DDBJ databases">
        <title>Complete genome of Haloferula helveola possessing various polysaccharide degrading enzymes.</title>
        <authorList>
            <person name="Takami H."/>
            <person name="Huang C."/>
            <person name="Hamasaki K."/>
        </authorList>
    </citation>
    <scope>NUCLEOTIDE SEQUENCE [LARGE SCALE GENOMIC DNA]</scope>
    <source>
        <strain evidence="2 3">CN-1</strain>
    </source>
</reference>
<dbReference type="InterPro" id="IPR029044">
    <property type="entry name" value="Nucleotide-diphossugar_trans"/>
</dbReference>
<dbReference type="InterPro" id="IPR050834">
    <property type="entry name" value="Glycosyltransf_2"/>
</dbReference>
<dbReference type="EMBL" id="AP024702">
    <property type="protein sequence ID" value="BCX47844.1"/>
    <property type="molecule type" value="Genomic_DNA"/>
</dbReference>
<dbReference type="InterPro" id="IPR017853">
    <property type="entry name" value="GH"/>
</dbReference>
<dbReference type="Pfam" id="PF00535">
    <property type="entry name" value="Glycos_transf_2"/>
    <property type="match status" value="1"/>
</dbReference>
<dbReference type="Gene3D" id="3.90.550.10">
    <property type="entry name" value="Spore Coat Polysaccharide Biosynthesis Protein SpsA, Chain A"/>
    <property type="match status" value="1"/>
</dbReference>
<dbReference type="SUPFAM" id="SSF53448">
    <property type="entry name" value="Nucleotide-diphospho-sugar transferases"/>
    <property type="match status" value="1"/>
</dbReference>
<organism evidence="2 3">
    <name type="scientific">Haloferula helveola</name>
    <dbReference type="NCBI Taxonomy" id="490095"/>
    <lineage>
        <taxon>Bacteria</taxon>
        <taxon>Pseudomonadati</taxon>
        <taxon>Verrucomicrobiota</taxon>
        <taxon>Verrucomicrobiia</taxon>
        <taxon>Verrucomicrobiales</taxon>
        <taxon>Verrucomicrobiaceae</taxon>
        <taxon>Haloferula</taxon>
    </lineage>
</organism>
<dbReference type="InterPro" id="IPR001173">
    <property type="entry name" value="Glyco_trans_2-like"/>
</dbReference>
<sequence>MVDGRFFRLGDERVFLQLITYGPLPGGWPEDFEGDFKRIAATGADAIRLYQHAPRRLLDAAKSCGLRVFQGLEWPHACDFLGNGGIAPGLRAMEDACIENGHHPALAGVFVANEVPADLVRWMGAERVREALEALIHSGKERWPHLLWAYANYPSTEYLEPGNADFTAMNVYLEREPDFRAYLRRLHHVAGDRPLMVSEFGLDSMRNGEERQAEALGWGIRACRELGTAGVAAYAWSDRWWNAGAEVKDWSFGLIDRQGEAKPALGAVTEAFAADPEPVPETSAFSVIVCCRDGRERIGRCLESLRMLNGPEPEVIVVDDGSTDGTGELVETRFPEVRLVRLEAGGLSAARNAGAAAASREIVAFTDDDCEVDPDWLIELGHCFESGWDAVGGPNLPPPPSNAFEAVIASAPGAASHVMLDDLEAEHVPGCNLAVRRTTYFAIGGFDPAFRTAGDDVDFCWRLRDAGMRIGFAPNGFVWHHRRPCASGYLRQQIGYGKAEALLMRKHPRRFSPSGDAIWKGVIYGGGPVRVEGEAVIYHGSMGMAGYQGVITRMQPLRPLFGRFDRPACRLLLKLLTWIAPRLRSQARIGRFRGPLPPQGTLTETPDAELAIYVSGGRESVLRKLLDLGWEAGGPTDGWDVQKDGTRVLVACEHFDDGASRLRIRVWGDGSRLPDFDSIGA</sequence>
<proteinExistence type="predicted"/>
<evidence type="ECO:0000313" key="2">
    <source>
        <dbReference type="EMBL" id="BCX47844.1"/>
    </source>
</evidence>
<accession>A0ABM7RDC4</accession>